<sequence length="95" mass="11049">MHTCTSMHQTYTHTHCFAFQVRTWANASYTCIHTTCVSVHFIFSVSDRCVVIHCIMCWCFKSYIHCRSTFPHLTVHVSYLCCVPSYCHSSSVLEF</sequence>
<dbReference type="Ensembl" id="ENSOTST00005013106.2">
    <property type="protein sequence ID" value="ENSOTSP00005011937.1"/>
    <property type="gene ID" value="ENSOTSG00005006211.2"/>
</dbReference>
<keyword evidence="2" id="KW-1185">Reference proteome</keyword>
<evidence type="ECO:0000313" key="2">
    <source>
        <dbReference type="Proteomes" id="UP000694402"/>
    </source>
</evidence>
<reference evidence="1" key="2">
    <citation type="submission" date="2025-09" db="UniProtKB">
        <authorList>
            <consortium name="Ensembl"/>
        </authorList>
    </citation>
    <scope>IDENTIFICATION</scope>
</reference>
<proteinExistence type="predicted"/>
<reference evidence="1" key="1">
    <citation type="submission" date="2025-08" db="UniProtKB">
        <authorList>
            <consortium name="Ensembl"/>
        </authorList>
    </citation>
    <scope>IDENTIFICATION</scope>
</reference>
<evidence type="ECO:0000313" key="1">
    <source>
        <dbReference type="Ensembl" id="ENSOTSP00005011937.1"/>
    </source>
</evidence>
<protein>
    <submittedName>
        <fullName evidence="1">Uncharacterized protein</fullName>
    </submittedName>
</protein>
<organism evidence="1 2">
    <name type="scientific">Oncorhynchus tshawytscha</name>
    <name type="common">Chinook salmon</name>
    <name type="synonym">Salmo tshawytscha</name>
    <dbReference type="NCBI Taxonomy" id="74940"/>
    <lineage>
        <taxon>Eukaryota</taxon>
        <taxon>Metazoa</taxon>
        <taxon>Chordata</taxon>
        <taxon>Craniata</taxon>
        <taxon>Vertebrata</taxon>
        <taxon>Euteleostomi</taxon>
        <taxon>Actinopterygii</taxon>
        <taxon>Neopterygii</taxon>
        <taxon>Teleostei</taxon>
        <taxon>Protacanthopterygii</taxon>
        <taxon>Salmoniformes</taxon>
        <taxon>Salmonidae</taxon>
        <taxon>Salmoninae</taxon>
        <taxon>Oncorhynchus</taxon>
    </lineage>
</organism>
<name>A0A8C8CP33_ONCTS</name>
<accession>A0A8C8CP33</accession>
<dbReference type="AlphaFoldDB" id="A0A8C8CP33"/>
<dbReference type="Proteomes" id="UP000694402">
    <property type="component" value="Unassembled WGS sequence"/>
</dbReference>